<dbReference type="EC" id="2.7.7.38" evidence="5"/>
<dbReference type="InterPro" id="IPR003329">
    <property type="entry name" value="Cytidylyl_trans"/>
</dbReference>
<comment type="pathway">
    <text evidence="5">Nucleotide-sugar biosynthesis; CMP-3-deoxy-D-manno-octulosonate biosynthesis; CMP-3-deoxy-D-manno-octulosonate from 3-deoxy-D-manno-octulosonate and CTP: step 1/1.</text>
</comment>
<dbReference type="GO" id="GO:0016020">
    <property type="term" value="C:membrane"/>
    <property type="evidence" value="ECO:0007669"/>
    <property type="project" value="UniProtKB-SubCell"/>
</dbReference>
<keyword evidence="2 5" id="KW-0808">Transferase</keyword>
<evidence type="ECO:0000313" key="6">
    <source>
        <dbReference type="EMBL" id="SPS06700.1"/>
    </source>
</evidence>
<dbReference type="GO" id="GO:0009103">
    <property type="term" value="P:lipopolysaccharide biosynthetic process"/>
    <property type="evidence" value="ECO:0007669"/>
    <property type="project" value="UniProtKB-UniRule"/>
</dbReference>
<dbReference type="GO" id="GO:0008690">
    <property type="term" value="F:3-deoxy-manno-octulosonate cytidylyltransferase activity"/>
    <property type="evidence" value="ECO:0007669"/>
    <property type="project" value="UniProtKB-UniRule"/>
</dbReference>
<comment type="catalytic activity">
    <reaction evidence="5">
        <text>3-deoxy-alpha-D-manno-oct-2-ulosonate + CTP = CMP-3-deoxy-beta-D-manno-octulosonate + diphosphate</text>
        <dbReference type="Rhea" id="RHEA:23448"/>
        <dbReference type="ChEBI" id="CHEBI:33019"/>
        <dbReference type="ChEBI" id="CHEBI:37563"/>
        <dbReference type="ChEBI" id="CHEBI:85986"/>
        <dbReference type="ChEBI" id="CHEBI:85987"/>
        <dbReference type="EC" id="2.7.7.38"/>
    </reaction>
</comment>
<dbReference type="NCBIfam" id="TIGR00466">
    <property type="entry name" value="kdsB"/>
    <property type="match status" value="1"/>
</dbReference>
<evidence type="ECO:0000256" key="1">
    <source>
        <dbReference type="ARBA" id="ARBA00004370"/>
    </source>
</evidence>
<dbReference type="HAMAP" id="MF_00057">
    <property type="entry name" value="KdsB"/>
    <property type="match status" value="1"/>
</dbReference>
<evidence type="ECO:0000256" key="4">
    <source>
        <dbReference type="ARBA" id="ARBA00022985"/>
    </source>
</evidence>
<comment type="subcellular location">
    <subcellularLocation>
        <location evidence="5">Cytoplasm</location>
    </subcellularLocation>
    <subcellularLocation>
        <location evidence="1">Membrane</location>
    </subcellularLocation>
</comment>
<comment type="function">
    <text evidence="5">Activates KDO (a required 8-carbon sugar) for incorporation into bacterial lipopolysaccharide in Gram-negative bacteria.</text>
</comment>
<dbReference type="FunFam" id="3.90.550.10:FF:000011">
    <property type="entry name" value="3-deoxy-manno-octulosonate cytidylyltransferase"/>
    <property type="match status" value="1"/>
</dbReference>
<dbReference type="InterPro" id="IPR004528">
    <property type="entry name" value="KdsB"/>
</dbReference>
<dbReference type="SUPFAM" id="SSF53448">
    <property type="entry name" value="Nucleotide-diphospho-sugar transferases"/>
    <property type="match status" value="1"/>
</dbReference>
<sequence>MSAFHVVIPARLASTRLPGKALLPLAGRPMVVRVAEQSAKSGAQQIWIATDHQSIAAAVRQYGFKACLTHVNHASGTDRVAEVVEQLRWPDDTIVVNVQGDEPLIPPDLIRAVAQHLHDHSECAIATACHPIQDDEVLRNPNVVKTVLDKWGNALYFSRAPIPYLRDPPASGNALPEHFSILRHIGIYAYRAGFLRSFCKLVPAPLEQIEALEQLRALWHGYKIGVTVSAAAPPSGVDTEQDLQAVRALFDGQRIIHNQTNGASS</sequence>
<keyword evidence="3 5" id="KW-0548">Nucleotidyltransferase</keyword>
<dbReference type="NCBIfam" id="NF003952">
    <property type="entry name" value="PRK05450.1-5"/>
    <property type="match status" value="1"/>
</dbReference>
<dbReference type="UniPathway" id="UPA00358">
    <property type="reaction ID" value="UER00476"/>
</dbReference>
<dbReference type="Gene3D" id="3.90.550.10">
    <property type="entry name" value="Spore Coat Polysaccharide Biosynthesis Protein SpsA, Chain A"/>
    <property type="match status" value="1"/>
</dbReference>
<dbReference type="NCBIfam" id="NF009905">
    <property type="entry name" value="PRK13368.1"/>
    <property type="match status" value="1"/>
</dbReference>
<keyword evidence="4 5" id="KW-0448">Lipopolysaccharide biosynthesis</keyword>
<proteinExistence type="inferred from homology"/>
<gene>
    <name evidence="5 6" type="primary">kdsB</name>
    <name evidence="6" type="ORF">NITFAB_2293</name>
</gene>
<dbReference type="AlphaFoldDB" id="A0A2X0QYC4"/>
<dbReference type="PANTHER" id="PTHR42866">
    <property type="entry name" value="3-DEOXY-MANNO-OCTULOSONATE CYTIDYLYLTRANSFERASE"/>
    <property type="match status" value="1"/>
</dbReference>
<evidence type="ECO:0000256" key="3">
    <source>
        <dbReference type="ARBA" id="ARBA00022695"/>
    </source>
</evidence>
<reference evidence="6" key="1">
    <citation type="submission" date="2018-05" db="EMBL/GenBank/DDBJ databases">
        <authorList>
            <person name="Lanie J.A."/>
            <person name="Ng W.-L."/>
            <person name="Kazmierczak K.M."/>
            <person name="Andrzejewski T.M."/>
            <person name="Davidsen T.M."/>
            <person name="Wayne K.J."/>
            <person name="Tettelin H."/>
            <person name="Glass J.I."/>
            <person name="Rusch D."/>
            <person name="Podicherti R."/>
            <person name="Tsui H.-C.T."/>
            <person name="Winkler M.E."/>
        </authorList>
    </citation>
    <scope>NUCLEOTIDE SEQUENCE</scope>
    <source>
        <strain evidence="6">KNB</strain>
    </source>
</reference>
<accession>A0A2X0QYC4</accession>
<evidence type="ECO:0000256" key="5">
    <source>
        <dbReference type="HAMAP-Rule" id="MF_00057"/>
    </source>
</evidence>
<keyword evidence="5" id="KW-0963">Cytoplasm</keyword>
<comment type="similarity">
    <text evidence="5">Belongs to the KdsB family.</text>
</comment>
<name>A0A2X0QYC4_9PROT</name>
<dbReference type="InterPro" id="IPR029044">
    <property type="entry name" value="Nucleotide-diphossugar_trans"/>
</dbReference>
<dbReference type="Pfam" id="PF02348">
    <property type="entry name" value="CTP_transf_3"/>
    <property type="match status" value="1"/>
</dbReference>
<dbReference type="EMBL" id="LS423452">
    <property type="protein sequence ID" value="SPS06700.1"/>
    <property type="molecule type" value="Genomic_DNA"/>
</dbReference>
<evidence type="ECO:0000256" key="2">
    <source>
        <dbReference type="ARBA" id="ARBA00022679"/>
    </source>
</evidence>
<dbReference type="PANTHER" id="PTHR42866:SF2">
    <property type="entry name" value="3-DEOXY-MANNO-OCTULOSONATE CYTIDYLYLTRANSFERASE, MITOCHONDRIAL"/>
    <property type="match status" value="1"/>
</dbReference>
<dbReference type="GO" id="GO:0005829">
    <property type="term" value="C:cytosol"/>
    <property type="evidence" value="ECO:0007669"/>
    <property type="project" value="TreeGrafter"/>
</dbReference>
<organism evidence="6">
    <name type="scientific">Candidatus Nitrotoga fabula</name>
    <dbReference type="NCBI Taxonomy" id="2182327"/>
    <lineage>
        <taxon>Bacteria</taxon>
        <taxon>Pseudomonadati</taxon>
        <taxon>Pseudomonadota</taxon>
        <taxon>Betaproteobacteria</taxon>
        <taxon>Nitrosomonadales</taxon>
        <taxon>Gallionellaceae</taxon>
        <taxon>Candidatus Nitrotoga</taxon>
    </lineage>
</organism>
<dbReference type="CDD" id="cd02517">
    <property type="entry name" value="CMP-KDO-Synthetase"/>
    <property type="match status" value="1"/>
</dbReference>
<dbReference type="GO" id="GO:0033468">
    <property type="term" value="P:CMP-keto-3-deoxy-D-manno-octulosonic acid biosynthetic process"/>
    <property type="evidence" value="ECO:0007669"/>
    <property type="project" value="UniProtKB-UniRule"/>
</dbReference>
<protein>
    <recommendedName>
        <fullName evidence="5">3-deoxy-manno-octulosonate cytidylyltransferase</fullName>
        <ecNumber evidence="5">2.7.7.38</ecNumber>
    </recommendedName>
    <alternativeName>
        <fullName evidence="5">CMP-2-keto-3-deoxyoctulosonic acid synthase</fullName>
        <shortName evidence="5">CKS</shortName>
        <shortName evidence="5">CMP-KDO synthase</shortName>
    </alternativeName>
</protein>